<proteinExistence type="predicted"/>
<accession>A0A173ZA94</accession>
<dbReference type="Proteomes" id="UP000095395">
    <property type="component" value="Unassembled WGS sequence"/>
</dbReference>
<organism evidence="1 2">
    <name type="scientific">Roseburia inulinivorans</name>
    <dbReference type="NCBI Taxonomy" id="360807"/>
    <lineage>
        <taxon>Bacteria</taxon>
        <taxon>Bacillati</taxon>
        <taxon>Bacillota</taxon>
        <taxon>Clostridia</taxon>
        <taxon>Lachnospirales</taxon>
        <taxon>Lachnospiraceae</taxon>
        <taxon>Roseburia</taxon>
    </lineage>
</organism>
<dbReference type="AlphaFoldDB" id="A0A173ZA94"/>
<gene>
    <name evidence="1" type="ORF">ERS852392_01215</name>
</gene>
<name>A0A173ZA94_9FIRM</name>
<evidence type="ECO:0000313" key="1">
    <source>
        <dbReference type="EMBL" id="CUN72857.1"/>
    </source>
</evidence>
<evidence type="ECO:0000313" key="2">
    <source>
        <dbReference type="Proteomes" id="UP000095395"/>
    </source>
</evidence>
<dbReference type="EMBL" id="CYYR01000006">
    <property type="protein sequence ID" value="CUN72857.1"/>
    <property type="molecule type" value="Genomic_DNA"/>
</dbReference>
<dbReference type="RefSeq" id="WP_055301746.1">
    <property type="nucleotide sequence ID" value="NZ_CYYR01000006.1"/>
</dbReference>
<protein>
    <submittedName>
        <fullName evidence="1">Uncharacterized protein</fullName>
    </submittedName>
</protein>
<sequence length="105" mass="12452">MIRNEDFLELRESYIEIGKMVQKYGYGQYNGILRILMGQVNCIDSDENDGEKMKYLTESYSKLFALRGGLSDFIIYDADVQLRNQLNEKYNDKVKKVWNIMKDYI</sequence>
<reference evidence="1 2" key="1">
    <citation type="submission" date="2015-09" db="EMBL/GenBank/DDBJ databases">
        <authorList>
            <consortium name="Pathogen Informatics"/>
        </authorList>
    </citation>
    <scope>NUCLEOTIDE SEQUENCE [LARGE SCALE GENOMIC DNA]</scope>
    <source>
        <strain evidence="1 2">2789STDY5608835</strain>
    </source>
</reference>